<dbReference type="Gene3D" id="1.50.10.10">
    <property type="match status" value="1"/>
</dbReference>
<dbReference type="RefSeq" id="WP_250825821.1">
    <property type="nucleotide sequence ID" value="NZ_JAMOIL010000001.1"/>
</dbReference>
<dbReference type="AlphaFoldDB" id="A0A9X2D3X3"/>
<dbReference type="InterPro" id="IPR008928">
    <property type="entry name" value="6-hairpin_glycosidase_sf"/>
</dbReference>
<dbReference type="SUPFAM" id="SSF48208">
    <property type="entry name" value="Six-hairpin glycosidases"/>
    <property type="match status" value="1"/>
</dbReference>
<dbReference type="Proteomes" id="UP001139485">
    <property type="component" value="Unassembled WGS sequence"/>
</dbReference>
<evidence type="ECO:0000313" key="1">
    <source>
        <dbReference type="EMBL" id="MCM0618868.1"/>
    </source>
</evidence>
<dbReference type="EMBL" id="JAMOIL010000001">
    <property type="protein sequence ID" value="MCM0618868.1"/>
    <property type="molecule type" value="Genomic_DNA"/>
</dbReference>
<protein>
    <submittedName>
        <fullName evidence="1">Prenyltransferase</fullName>
    </submittedName>
</protein>
<gene>
    <name evidence="1" type="ORF">M8330_01000</name>
</gene>
<dbReference type="GO" id="GO:0005975">
    <property type="term" value="P:carbohydrate metabolic process"/>
    <property type="evidence" value="ECO:0007669"/>
    <property type="project" value="InterPro"/>
</dbReference>
<sequence length="363" mass="39105">MRVPSLPGVLTVAEVERTAASLASMQEPDGAVPFTTGQHADAWNHVEAAMALLVGGRVAEAEAAYDWVLRLQRPDGSLPMRVERGEVTDARGEVNISAYLAVGVLHHWQVRGDSSLVERCWPTVARALDWVVAQQADWGGLTWTPTEEGALLAGSSSVYQSLRAGLALLDLVQDSTPGRRERWEAATGRLGHAVRHHRDRFLDKSTYSMDWYYPVLGGAVRGAEAQALLATRWDDFVRPGLGIRCVDTNPWVTGAETAELVMALDAVGAHEDAHRLLADVQHLRAEDGGYWTGWVYGDDVVWPQERTTYTAAAVVLAVDALAARHGTGTGGSGIMRGEGLAPHPPETGLRCGCPDALPISPEA</sequence>
<comment type="caution">
    <text evidence="1">The sequence shown here is derived from an EMBL/GenBank/DDBJ whole genome shotgun (WGS) entry which is preliminary data.</text>
</comment>
<dbReference type="InterPro" id="IPR012341">
    <property type="entry name" value="6hp_glycosidase-like_sf"/>
</dbReference>
<keyword evidence="2" id="KW-1185">Reference proteome</keyword>
<proteinExistence type="predicted"/>
<evidence type="ECO:0000313" key="2">
    <source>
        <dbReference type="Proteomes" id="UP001139485"/>
    </source>
</evidence>
<accession>A0A9X2D3X3</accession>
<name>A0A9X2D3X3_9ACTN</name>
<reference evidence="1" key="1">
    <citation type="submission" date="2022-05" db="EMBL/GenBank/DDBJ databases">
        <authorList>
            <person name="Tuo L."/>
        </authorList>
    </citation>
    <scope>NUCLEOTIDE SEQUENCE</scope>
    <source>
        <strain evidence="1">BSK12Z-4</strain>
    </source>
</reference>
<organism evidence="1 2">
    <name type="scientific">Nocardioides bruguierae</name>
    <dbReference type="NCBI Taxonomy" id="2945102"/>
    <lineage>
        <taxon>Bacteria</taxon>
        <taxon>Bacillati</taxon>
        <taxon>Actinomycetota</taxon>
        <taxon>Actinomycetes</taxon>
        <taxon>Propionibacteriales</taxon>
        <taxon>Nocardioidaceae</taxon>
        <taxon>Nocardioides</taxon>
    </lineage>
</organism>